<dbReference type="OrthoDB" id="515313at2759"/>
<feature type="region of interest" description="Disordered" evidence="2">
    <location>
        <begin position="1"/>
        <end position="39"/>
    </location>
</feature>
<feature type="non-terminal residue" evidence="3">
    <location>
        <position position="183"/>
    </location>
</feature>
<gene>
    <name evidence="3" type="ORF">PACLA_8A069749</name>
</gene>
<comment type="caution">
    <text evidence="3">The sequence shown here is derived from an EMBL/GenBank/DDBJ whole genome shotgun (WGS) entry which is preliminary data.</text>
</comment>
<feature type="region of interest" description="Disordered" evidence="2">
    <location>
        <begin position="71"/>
        <end position="114"/>
    </location>
</feature>
<comment type="similarity">
    <text evidence="1">Belongs to the CFAP97 family.</text>
</comment>
<evidence type="ECO:0000256" key="1">
    <source>
        <dbReference type="ARBA" id="ARBA00008315"/>
    </source>
</evidence>
<dbReference type="AlphaFoldDB" id="A0A7D9JZX9"/>
<feature type="compositionally biased region" description="Basic and acidic residues" evidence="2">
    <location>
        <begin position="1"/>
        <end position="17"/>
    </location>
</feature>
<name>A0A7D9JZX9_PARCT</name>
<proteinExistence type="inferred from homology"/>
<dbReference type="Proteomes" id="UP001152795">
    <property type="component" value="Unassembled WGS sequence"/>
</dbReference>
<dbReference type="EMBL" id="CACRXK020025207">
    <property type="protein sequence ID" value="CAB4039318.1"/>
    <property type="molecule type" value="Genomic_DNA"/>
</dbReference>
<sequence length="183" mass="21646">MDSIREIKDRRTSRDSDENNAELHGNECANRQEKETGDRLQREHFLKPDSDQIDLNLLLDAVLDINDKLRSQEEDTSSYARKYTEDCDSVCTSKSSRRPFKSTQETPRRREARQNFSFRNEQVLAIDVENQRLLREIGRPRPRSAVSTRDRKLKNTVHEPVRIKTSSEVNRKNFQRRIDEENQ</sequence>
<reference evidence="3" key="1">
    <citation type="submission" date="2020-04" db="EMBL/GenBank/DDBJ databases">
        <authorList>
            <person name="Alioto T."/>
            <person name="Alioto T."/>
            <person name="Gomez Garrido J."/>
        </authorList>
    </citation>
    <scope>NUCLEOTIDE SEQUENCE</scope>
    <source>
        <strain evidence="3">A484AB</strain>
    </source>
</reference>
<dbReference type="Pfam" id="PF13879">
    <property type="entry name" value="Hmw_CFAP97"/>
    <property type="match status" value="1"/>
</dbReference>
<feature type="region of interest" description="Disordered" evidence="2">
    <location>
        <begin position="138"/>
        <end position="183"/>
    </location>
</feature>
<evidence type="ECO:0000313" key="4">
    <source>
        <dbReference type="Proteomes" id="UP001152795"/>
    </source>
</evidence>
<evidence type="ECO:0000313" key="3">
    <source>
        <dbReference type="EMBL" id="CAB4039318.1"/>
    </source>
</evidence>
<accession>A0A7D9JZX9</accession>
<evidence type="ECO:0000256" key="2">
    <source>
        <dbReference type="SAM" id="MobiDB-lite"/>
    </source>
</evidence>
<protein>
    <submittedName>
        <fullName evidence="3">Uncharacterized protein</fullName>
    </submittedName>
</protein>
<organism evidence="3 4">
    <name type="scientific">Paramuricea clavata</name>
    <name type="common">Red gorgonian</name>
    <name type="synonym">Violescent sea-whip</name>
    <dbReference type="NCBI Taxonomy" id="317549"/>
    <lineage>
        <taxon>Eukaryota</taxon>
        <taxon>Metazoa</taxon>
        <taxon>Cnidaria</taxon>
        <taxon>Anthozoa</taxon>
        <taxon>Octocorallia</taxon>
        <taxon>Malacalcyonacea</taxon>
        <taxon>Plexauridae</taxon>
        <taxon>Paramuricea</taxon>
    </lineage>
</organism>
<keyword evidence="4" id="KW-1185">Reference proteome</keyword>
<feature type="compositionally biased region" description="Basic and acidic residues" evidence="2">
    <location>
        <begin position="30"/>
        <end position="39"/>
    </location>
</feature>
<dbReference type="InterPro" id="IPR029488">
    <property type="entry name" value="Hmw/CFAP97"/>
</dbReference>